<reference evidence="2 4" key="2">
    <citation type="submission" date="2020-08" db="EMBL/GenBank/DDBJ databases">
        <title>Genomic Encyclopedia of Type Strains, Phase III (KMG-III): the genomes of soil and plant-associated and newly described type strains.</title>
        <authorList>
            <person name="Whitman W."/>
        </authorList>
    </citation>
    <scope>NUCLEOTIDE SEQUENCE [LARGE SCALE GENOMIC DNA]</scope>
    <source>
        <strain evidence="2 4">CECT 8088</strain>
    </source>
</reference>
<organism evidence="3 5">
    <name type="scientific">Endobacter medicaginis</name>
    <dbReference type="NCBI Taxonomy" id="1181271"/>
    <lineage>
        <taxon>Bacteria</taxon>
        <taxon>Pseudomonadati</taxon>
        <taxon>Pseudomonadota</taxon>
        <taxon>Alphaproteobacteria</taxon>
        <taxon>Acetobacterales</taxon>
        <taxon>Acetobacteraceae</taxon>
        <taxon>Endobacter</taxon>
    </lineage>
</organism>
<dbReference type="InterPro" id="IPR021279">
    <property type="entry name" value="DUF2721"/>
</dbReference>
<keyword evidence="1" id="KW-0472">Membrane</keyword>
<keyword evidence="4" id="KW-1185">Reference proteome</keyword>
<dbReference type="InterPro" id="IPR018247">
    <property type="entry name" value="EF_Hand_1_Ca_BS"/>
</dbReference>
<evidence type="ECO:0000313" key="2">
    <source>
        <dbReference type="EMBL" id="MBB3172968.1"/>
    </source>
</evidence>
<evidence type="ECO:0000313" key="3">
    <source>
        <dbReference type="EMBL" id="NVN31407.1"/>
    </source>
</evidence>
<dbReference type="EMBL" id="JACHXV010000003">
    <property type="protein sequence ID" value="MBB3172968.1"/>
    <property type="molecule type" value="Genomic_DNA"/>
</dbReference>
<name>A0A850NZZ4_9PROT</name>
<dbReference type="Proteomes" id="UP000565205">
    <property type="component" value="Unassembled WGS sequence"/>
</dbReference>
<dbReference type="PROSITE" id="PS00018">
    <property type="entry name" value="EF_HAND_1"/>
    <property type="match status" value="1"/>
</dbReference>
<dbReference type="AlphaFoldDB" id="A0A850NZZ4"/>
<dbReference type="Pfam" id="PF11026">
    <property type="entry name" value="DUF2721"/>
    <property type="match status" value="1"/>
</dbReference>
<feature type="transmembrane region" description="Helical" evidence="1">
    <location>
        <begin position="72"/>
        <end position="97"/>
    </location>
</feature>
<evidence type="ECO:0000313" key="5">
    <source>
        <dbReference type="Proteomes" id="UP000565205"/>
    </source>
</evidence>
<evidence type="ECO:0000313" key="4">
    <source>
        <dbReference type="Proteomes" id="UP000557688"/>
    </source>
</evidence>
<gene>
    <name evidence="2" type="ORF">FHR90_000786</name>
    <name evidence="3" type="ORF">HUK83_13840</name>
</gene>
<feature type="transmembrane region" description="Helical" evidence="1">
    <location>
        <begin position="12"/>
        <end position="34"/>
    </location>
</feature>
<dbReference type="RefSeq" id="WP_176625692.1">
    <property type="nucleotide sequence ID" value="NZ_JABXXQ010000366.1"/>
</dbReference>
<dbReference type="EMBL" id="JABXXQ010000366">
    <property type="protein sequence ID" value="NVN31407.1"/>
    <property type="molecule type" value="Genomic_DNA"/>
</dbReference>
<keyword evidence="1" id="KW-1133">Transmembrane helix</keyword>
<sequence length="148" mass="15587">MLENEVLTTGAHVIQLALTPIFLLSAVGSLLNVFSTRLGRISDRIHVLEKEDSSGDGSIDAIEVAGLHRRAWLLNVAVILATLAGAMTCVAAIVLFVGVLRDAGTVNLLFGLFGGALIAAVCAMSAFACEVTVGGNVLRRKLHVSRHR</sequence>
<protein>
    <submittedName>
        <fullName evidence="3">DUF2721 domain-containing protein</fullName>
    </submittedName>
</protein>
<proteinExistence type="predicted"/>
<evidence type="ECO:0000256" key="1">
    <source>
        <dbReference type="SAM" id="Phobius"/>
    </source>
</evidence>
<comment type="caution">
    <text evidence="3">The sequence shown here is derived from an EMBL/GenBank/DDBJ whole genome shotgun (WGS) entry which is preliminary data.</text>
</comment>
<accession>A0A850NZZ4</accession>
<keyword evidence="1" id="KW-0812">Transmembrane</keyword>
<feature type="transmembrane region" description="Helical" evidence="1">
    <location>
        <begin position="109"/>
        <end position="138"/>
    </location>
</feature>
<reference evidence="3 5" key="1">
    <citation type="submission" date="2020-06" db="EMBL/GenBank/DDBJ databases">
        <title>Description of novel acetic acid bacteria.</title>
        <authorList>
            <person name="Sombolestani A."/>
        </authorList>
    </citation>
    <scope>NUCLEOTIDE SEQUENCE [LARGE SCALE GENOMIC DNA]</scope>
    <source>
        <strain evidence="3 5">LMG 26838</strain>
    </source>
</reference>
<dbReference type="Proteomes" id="UP000557688">
    <property type="component" value="Unassembled WGS sequence"/>
</dbReference>